<dbReference type="Proteomes" id="UP000034112">
    <property type="component" value="Unassembled WGS sequence"/>
</dbReference>
<evidence type="ECO:0000313" key="5">
    <source>
        <dbReference type="Proteomes" id="UP000034112"/>
    </source>
</evidence>
<evidence type="ECO:0000313" key="4">
    <source>
        <dbReference type="EMBL" id="KKO96861.1"/>
    </source>
</evidence>
<keyword evidence="3" id="KW-0560">Oxidoreductase</keyword>
<dbReference type="InterPro" id="IPR002347">
    <property type="entry name" value="SDR_fam"/>
</dbReference>
<dbReference type="Gene3D" id="3.40.50.720">
    <property type="entry name" value="NAD(P)-binding Rossmann-like Domain"/>
    <property type="match status" value="1"/>
</dbReference>
<dbReference type="InterPro" id="IPR020904">
    <property type="entry name" value="Sc_DH/Rdtase_CS"/>
</dbReference>
<dbReference type="Pfam" id="PF13561">
    <property type="entry name" value="adh_short_C2"/>
    <property type="match status" value="1"/>
</dbReference>
<keyword evidence="2" id="KW-0521">NADP</keyword>
<dbReference type="PANTHER" id="PTHR43618:SF18">
    <property type="entry name" value="SHORT CHAIN DEHYDROGENASE_REDUCTASE FAMILY (AFU_ORTHOLOGUE AFUA_5G12480)"/>
    <property type="match status" value="1"/>
</dbReference>
<name>A0A0F9Z8F4_TRIHA</name>
<comment type="caution">
    <text evidence="4">The sequence shown here is derived from an EMBL/GenBank/DDBJ whole genome shotgun (WGS) entry which is preliminary data.</text>
</comment>
<dbReference type="InterPro" id="IPR052178">
    <property type="entry name" value="Sec_Metab_Biosynth_SDR"/>
</dbReference>
<dbReference type="GO" id="GO:0016491">
    <property type="term" value="F:oxidoreductase activity"/>
    <property type="evidence" value="ECO:0007669"/>
    <property type="project" value="UniProtKB-KW"/>
</dbReference>
<gene>
    <name evidence="4" type="ORF">THAR02_11031</name>
</gene>
<accession>A0A0F9Z8F4</accession>
<dbReference type="InterPro" id="IPR036291">
    <property type="entry name" value="NAD(P)-bd_dom_sf"/>
</dbReference>
<comment type="similarity">
    <text evidence="1">Belongs to the short-chain dehydrogenases/reductases (SDR) family.</text>
</comment>
<evidence type="ECO:0000256" key="1">
    <source>
        <dbReference type="ARBA" id="ARBA00006484"/>
    </source>
</evidence>
<dbReference type="EMBL" id="JOKZ01000706">
    <property type="protein sequence ID" value="KKO96861.1"/>
    <property type="molecule type" value="Genomic_DNA"/>
</dbReference>
<dbReference type="PRINTS" id="PR00081">
    <property type="entry name" value="GDHRDH"/>
</dbReference>
<reference evidence="5" key="1">
    <citation type="journal article" date="2015" name="Genome Announc.">
        <title>Draft whole-genome sequence of the biocontrol agent Trichoderma harzianum T6776.</title>
        <authorList>
            <person name="Baroncelli R."/>
            <person name="Piaggeschi G."/>
            <person name="Fiorini L."/>
            <person name="Bertolini E."/>
            <person name="Zapparata A."/>
            <person name="Pe M.E."/>
            <person name="Sarrocco S."/>
            <person name="Vannacci G."/>
        </authorList>
    </citation>
    <scope>NUCLEOTIDE SEQUENCE [LARGE SCALE GENOMIC DNA]</scope>
    <source>
        <strain evidence="5">T6776</strain>
    </source>
</reference>
<organism evidence="4 5">
    <name type="scientific">Trichoderma harzianum</name>
    <name type="common">Hypocrea lixii</name>
    <dbReference type="NCBI Taxonomy" id="5544"/>
    <lineage>
        <taxon>Eukaryota</taxon>
        <taxon>Fungi</taxon>
        <taxon>Dikarya</taxon>
        <taxon>Ascomycota</taxon>
        <taxon>Pezizomycotina</taxon>
        <taxon>Sordariomycetes</taxon>
        <taxon>Hypocreomycetidae</taxon>
        <taxon>Hypocreales</taxon>
        <taxon>Hypocreaceae</taxon>
        <taxon>Trichoderma</taxon>
    </lineage>
</organism>
<protein>
    <submittedName>
        <fullName evidence="4">Short chain dehydrogenase/reductase family</fullName>
    </submittedName>
</protein>
<dbReference type="AlphaFoldDB" id="A0A0F9Z8F4"/>
<dbReference type="SUPFAM" id="SSF51735">
    <property type="entry name" value="NAD(P)-binding Rossmann-fold domains"/>
    <property type="match status" value="1"/>
</dbReference>
<dbReference type="OMA" id="DYLWNWD"/>
<dbReference type="CDD" id="cd05233">
    <property type="entry name" value="SDR_c"/>
    <property type="match status" value="1"/>
</dbReference>
<dbReference type="PROSITE" id="PS00061">
    <property type="entry name" value="ADH_SHORT"/>
    <property type="match status" value="1"/>
</dbReference>
<sequence>MSANPSPYSVESLFRVDGLVAVITGGGSGLGRITAHALAVNGAKAVYVLGRREDSLVATRDTCPNPEAIRPIVCDVTSKDSLKAAADRVRRELGYCDVVFANSGLITADSSDIIKNVSTLDLKALQEGLWAHSMEEFTQSFHVHVTAVLYTVLAFLDLLDEGNKKAVVPQKSQVIVTASVATYARLPKAGFAYGSSKAAAAQLSKQLATLLAPHKIRVNSIAPGLYPSEMTDRDIKASTKEVREEGSLPGTFIPLGRMGTEDEFAGAMLFLTSKAGGYVDGSVLLTDGGRLSITTSTY</sequence>
<dbReference type="OrthoDB" id="2962696at2759"/>
<dbReference type="PANTHER" id="PTHR43618">
    <property type="entry name" value="7-ALPHA-HYDROXYSTEROID DEHYDROGENASE"/>
    <property type="match status" value="1"/>
</dbReference>
<proteinExistence type="inferred from homology"/>
<evidence type="ECO:0000256" key="2">
    <source>
        <dbReference type="ARBA" id="ARBA00022857"/>
    </source>
</evidence>
<evidence type="ECO:0000256" key="3">
    <source>
        <dbReference type="ARBA" id="ARBA00023002"/>
    </source>
</evidence>